<feature type="region of interest" description="Disordered" evidence="1">
    <location>
        <begin position="29"/>
        <end position="51"/>
    </location>
</feature>
<sequence>EFYAPVAEAGIRYNDPLFKFKWPAEPSVISKKDRSYPDFNPEQSLKNMRDR</sequence>
<dbReference type="Gene3D" id="2.60.120.10">
    <property type="entry name" value="Jelly Rolls"/>
    <property type="match status" value="1"/>
</dbReference>
<feature type="non-terminal residue" evidence="2">
    <location>
        <position position="1"/>
    </location>
</feature>
<proteinExistence type="predicted"/>
<gene>
    <name evidence="2" type="ORF">S03H2_43642</name>
</gene>
<evidence type="ECO:0000256" key="1">
    <source>
        <dbReference type="SAM" id="MobiDB-lite"/>
    </source>
</evidence>
<accession>X1J136</accession>
<organism evidence="2">
    <name type="scientific">marine sediment metagenome</name>
    <dbReference type="NCBI Taxonomy" id="412755"/>
    <lineage>
        <taxon>unclassified sequences</taxon>
        <taxon>metagenomes</taxon>
        <taxon>ecological metagenomes</taxon>
    </lineage>
</organism>
<comment type="caution">
    <text evidence="2">The sequence shown here is derived from an EMBL/GenBank/DDBJ whole genome shotgun (WGS) entry which is preliminary data.</text>
</comment>
<reference evidence="2" key="1">
    <citation type="journal article" date="2014" name="Front. Microbiol.">
        <title>High frequency of phylogenetically diverse reductive dehalogenase-homologous genes in deep subseafloor sedimentary metagenomes.</title>
        <authorList>
            <person name="Kawai M."/>
            <person name="Futagami T."/>
            <person name="Toyoda A."/>
            <person name="Takaki Y."/>
            <person name="Nishi S."/>
            <person name="Hori S."/>
            <person name="Arai W."/>
            <person name="Tsubouchi T."/>
            <person name="Morono Y."/>
            <person name="Uchiyama I."/>
            <person name="Ito T."/>
            <person name="Fujiyama A."/>
            <person name="Inagaki F."/>
            <person name="Takami H."/>
        </authorList>
    </citation>
    <scope>NUCLEOTIDE SEQUENCE</scope>
    <source>
        <strain evidence="2">Expedition CK06-06</strain>
    </source>
</reference>
<name>X1J136_9ZZZZ</name>
<dbReference type="SUPFAM" id="SSF51182">
    <property type="entry name" value="RmlC-like cupins"/>
    <property type="match status" value="1"/>
</dbReference>
<dbReference type="InterPro" id="IPR011051">
    <property type="entry name" value="RmlC_Cupin_sf"/>
</dbReference>
<evidence type="ECO:0000313" key="2">
    <source>
        <dbReference type="EMBL" id="GAH72054.1"/>
    </source>
</evidence>
<evidence type="ECO:0008006" key="3">
    <source>
        <dbReference type="Google" id="ProtNLM"/>
    </source>
</evidence>
<dbReference type="EMBL" id="BARU01027246">
    <property type="protein sequence ID" value="GAH72054.1"/>
    <property type="molecule type" value="Genomic_DNA"/>
</dbReference>
<dbReference type="AlphaFoldDB" id="X1J136"/>
<feature type="compositionally biased region" description="Polar residues" evidence="1">
    <location>
        <begin position="41"/>
        <end position="51"/>
    </location>
</feature>
<dbReference type="InterPro" id="IPR014710">
    <property type="entry name" value="RmlC-like_jellyroll"/>
</dbReference>
<protein>
    <recommendedName>
        <fullName evidence="3">dTDP-4-dehydrorhamnose 3,5-epimerase</fullName>
    </recommendedName>
</protein>